<dbReference type="AlphaFoldDB" id="A0A2P2JPU2"/>
<proteinExistence type="predicted"/>
<accession>A0A2P2JPU2</accession>
<keyword evidence="1" id="KW-0732">Signal</keyword>
<sequence length="37" mass="3862">MSATISLVAWLPPLLAANLQASVAARFAFTTGLSANW</sequence>
<evidence type="ECO:0000313" key="2">
    <source>
        <dbReference type="EMBL" id="MBW95496.1"/>
    </source>
</evidence>
<feature type="chain" id="PRO_5015199787" evidence="1">
    <location>
        <begin position="17"/>
        <end position="37"/>
    </location>
</feature>
<dbReference type="EMBL" id="GGEC01015013">
    <property type="protein sequence ID" value="MBW95496.1"/>
    <property type="molecule type" value="Transcribed_RNA"/>
</dbReference>
<reference evidence="2" key="1">
    <citation type="submission" date="2018-02" db="EMBL/GenBank/DDBJ databases">
        <title>Rhizophora mucronata_Transcriptome.</title>
        <authorList>
            <person name="Meera S.P."/>
            <person name="Sreeshan A."/>
            <person name="Augustine A."/>
        </authorList>
    </citation>
    <scope>NUCLEOTIDE SEQUENCE</scope>
    <source>
        <tissue evidence="2">Leaf</tissue>
    </source>
</reference>
<name>A0A2P2JPU2_RHIMU</name>
<evidence type="ECO:0000256" key="1">
    <source>
        <dbReference type="SAM" id="SignalP"/>
    </source>
</evidence>
<organism evidence="2">
    <name type="scientific">Rhizophora mucronata</name>
    <name type="common">Asiatic mangrove</name>
    <dbReference type="NCBI Taxonomy" id="61149"/>
    <lineage>
        <taxon>Eukaryota</taxon>
        <taxon>Viridiplantae</taxon>
        <taxon>Streptophyta</taxon>
        <taxon>Embryophyta</taxon>
        <taxon>Tracheophyta</taxon>
        <taxon>Spermatophyta</taxon>
        <taxon>Magnoliopsida</taxon>
        <taxon>eudicotyledons</taxon>
        <taxon>Gunneridae</taxon>
        <taxon>Pentapetalae</taxon>
        <taxon>rosids</taxon>
        <taxon>fabids</taxon>
        <taxon>Malpighiales</taxon>
        <taxon>Rhizophoraceae</taxon>
        <taxon>Rhizophora</taxon>
    </lineage>
</organism>
<feature type="signal peptide" evidence="1">
    <location>
        <begin position="1"/>
        <end position="16"/>
    </location>
</feature>
<protein>
    <submittedName>
        <fullName evidence="2">Uncharacterized protein</fullName>
    </submittedName>
</protein>